<proteinExistence type="predicted"/>
<sequence>MKNSYTTLSEAITDLKGAGYTQDLNLCEKGVEDKRLKRMHRAQEFNVVKYYRFEGMSNPDDNVVLYVIETKAGDKGLLVDAYGAYSGNVSKEIIDKLRIIR</sequence>
<protein>
    <submittedName>
        <fullName evidence="1">Phosphoribosylpyrophosphate synthetase</fullName>
    </submittedName>
</protein>
<name>A0ABW5VIE3_9FLAO</name>
<dbReference type="EMBL" id="JBHUOK010000033">
    <property type="protein sequence ID" value="MFD2791463.1"/>
    <property type="molecule type" value="Genomic_DNA"/>
</dbReference>
<evidence type="ECO:0000313" key="2">
    <source>
        <dbReference type="Proteomes" id="UP001597532"/>
    </source>
</evidence>
<keyword evidence="2" id="KW-1185">Reference proteome</keyword>
<gene>
    <name evidence="1" type="ORF">ACFS1K_16945</name>
</gene>
<accession>A0ABW5VIE3</accession>
<dbReference type="RefSeq" id="WP_251808332.1">
    <property type="nucleotide sequence ID" value="NZ_CP166679.1"/>
</dbReference>
<organism evidence="1 2">
    <name type="scientific">Arenibacter antarcticus</name>
    <dbReference type="NCBI Taxonomy" id="2040469"/>
    <lineage>
        <taxon>Bacteria</taxon>
        <taxon>Pseudomonadati</taxon>
        <taxon>Bacteroidota</taxon>
        <taxon>Flavobacteriia</taxon>
        <taxon>Flavobacteriales</taxon>
        <taxon>Flavobacteriaceae</taxon>
        <taxon>Arenibacter</taxon>
    </lineage>
</organism>
<comment type="caution">
    <text evidence="1">The sequence shown here is derived from an EMBL/GenBank/DDBJ whole genome shotgun (WGS) entry which is preliminary data.</text>
</comment>
<reference evidence="2" key="1">
    <citation type="journal article" date="2019" name="Int. J. Syst. Evol. Microbiol.">
        <title>The Global Catalogue of Microorganisms (GCM) 10K type strain sequencing project: providing services to taxonomists for standard genome sequencing and annotation.</title>
        <authorList>
            <consortium name="The Broad Institute Genomics Platform"/>
            <consortium name="The Broad Institute Genome Sequencing Center for Infectious Disease"/>
            <person name="Wu L."/>
            <person name="Ma J."/>
        </authorList>
    </citation>
    <scope>NUCLEOTIDE SEQUENCE [LARGE SCALE GENOMIC DNA]</scope>
    <source>
        <strain evidence="2">KCTC 52924</strain>
    </source>
</reference>
<dbReference type="Proteomes" id="UP001597532">
    <property type="component" value="Unassembled WGS sequence"/>
</dbReference>
<evidence type="ECO:0000313" key="1">
    <source>
        <dbReference type="EMBL" id="MFD2791463.1"/>
    </source>
</evidence>